<sequence>MLLLGATAPGIATGSQASGAAVAAPEAPPARGGSPQSTVDRVADFYGTYIDVLFDSGQGRLSHALRNHYLTPELRHSLARWEATHQKDGVLRATGVPTAWKVVYNDSGMGHCWSRVTLTWKVAENHVRHTHLMIQSDIATRLISGLKVEK</sequence>
<accession>A0A1Z1WQF1</accession>
<dbReference type="EMBL" id="CP021748">
    <property type="protein sequence ID" value="ARX88640.1"/>
    <property type="molecule type" value="Genomic_DNA"/>
</dbReference>
<dbReference type="Proteomes" id="UP000195880">
    <property type="component" value="Chromosome"/>
</dbReference>
<dbReference type="Gene3D" id="3.10.450.50">
    <property type="match status" value="1"/>
</dbReference>
<dbReference type="AlphaFoldDB" id="A0A1Z1WQF1"/>
<gene>
    <name evidence="1" type="ORF">SMD44_08127</name>
</gene>
<evidence type="ECO:0000313" key="1">
    <source>
        <dbReference type="EMBL" id="ARX88640.1"/>
    </source>
</evidence>
<evidence type="ECO:0000313" key="2">
    <source>
        <dbReference type="Proteomes" id="UP000195880"/>
    </source>
</evidence>
<dbReference type="KEGG" id="salf:SMD44_08127"/>
<organism evidence="1 2">
    <name type="scientific">Streptomyces alboflavus</name>
    <dbReference type="NCBI Taxonomy" id="67267"/>
    <lineage>
        <taxon>Bacteria</taxon>
        <taxon>Bacillati</taxon>
        <taxon>Actinomycetota</taxon>
        <taxon>Actinomycetes</taxon>
        <taxon>Kitasatosporales</taxon>
        <taxon>Streptomycetaceae</taxon>
        <taxon>Streptomyces</taxon>
    </lineage>
</organism>
<name>A0A1Z1WQF1_9ACTN</name>
<proteinExistence type="predicted"/>
<reference evidence="1 2" key="1">
    <citation type="submission" date="2017-05" db="EMBL/GenBank/DDBJ databases">
        <title>Streptomyces alboflavus Genome sequencing and assembly.</title>
        <authorList>
            <person name="Wang Y."/>
            <person name="Du B."/>
            <person name="Ding Y."/>
            <person name="Liu H."/>
            <person name="Hou Q."/>
            <person name="Liu K."/>
            <person name="Wang C."/>
            <person name="Yao L."/>
        </authorList>
    </citation>
    <scope>NUCLEOTIDE SEQUENCE [LARGE SCALE GENOMIC DNA]</scope>
    <source>
        <strain evidence="1 2">MDJK44</strain>
    </source>
</reference>
<protein>
    <submittedName>
        <fullName evidence="1">Uncharacterized protein</fullName>
    </submittedName>
</protein>
<keyword evidence="2" id="KW-1185">Reference proteome</keyword>